<evidence type="ECO:0000313" key="2">
    <source>
        <dbReference type="Proteomes" id="UP000008144"/>
    </source>
</evidence>
<reference evidence="2" key="1">
    <citation type="journal article" date="2002" name="Science">
        <title>The draft genome of Ciona intestinalis: insights into chordate and vertebrate origins.</title>
        <authorList>
            <person name="Dehal P."/>
            <person name="Satou Y."/>
            <person name="Campbell R.K."/>
            <person name="Chapman J."/>
            <person name="Degnan B."/>
            <person name="De Tomaso A."/>
            <person name="Davidson B."/>
            <person name="Di Gregorio A."/>
            <person name="Gelpke M."/>
            <person name="Goodstein D.M."/>
            <person name="Harafuji N."/>
            <person name="Hastings K.E."/>
            <person name="Ho I."/>
            <person name="Hotta K."/>
            <person name="Huang W."/>
            <person name="Kawashima T."/>
            <person name="Lemaire P."/>
            <person name="Martinez D."/>
            <person name="Meinertzhagen I.A."/>
            <person name="Necula S."/>
            <person name="Nonaka M."/>
            <person name="Putnam N."/>
            <person name="Rash S."/>
            <person name="Saiga H."/>
            <person name="Satake M."/>
            <person name="Terry A."/>
            <person name="Yamada L."/>
            <person name="Wang H.G."/>
            <person name="Awazu S."/>
            <person name="Azumi K."/>
            <person name="Boore J."/>
            <person name="Branno M."/>
            <person name="Chin-Bow S."/>
            <person name="DeSantis R."/>
            <person name="Doyle S."/>
            <person name="Francino P."/>
            <person name="Keys D.N."/>
            <person name="Haga S."/>
            <person name="Hayashi H."/>
            <person name="Hino K."/>
            <person name="Imai K.S."/>
            <person name="Inaba K."/>
            <person name="Kano S."/>
            <person name="Kobayashi K."/>
            <person name="Kobayashi M."/>
            <person name="Lee B.I."/>
            <person name="Makabe K.W."/>
            <person name="Manohar C."/>
            <person name="Matassi G."/>
            <person name="Medina M."/>
            <person name="Mochizuki Y."/>
            <person name="Mount S."/>
            <person name="Morishita T."/>
            <person name="Miura S."/>
            <person name="Nakayama A."/>
            <person name="Nishizaka S."/>
            <person name="Nomoto H."/>
            <person name="Ohta F."/>
            <person name="Oishi K."/>
            <person name="Rigoutsos I."/>
            <person name="Sano M."/>
            <person name="Sasaki A."/>
            <person name="Sasakura Y."/>
            <person name="Shoguchi E."/>
            <person name="Shin-i T."/>
            <person name="Spagnuolo A."/>
            <person name="Stainier D."/>
            <person name="Suzuki M.M."/>
            <person name="Tassy O."/>
            <person name="Takatori N."/>
            <person name="Tokuoka M."/>
            <person name="Yagi K."/>
            <person name="Yoshizaki F."/>
            <person name="Wada S."/>
            <person name="Zhang C."/>
            <person name="Hyatt P.D."/>
            <person name="Larimer F."/>
            <person name="Detter C."/>
            <person name="Doggett N."/>
            <person name="Glavina T."/>
            <person name="Hawkins T."/>
            <person name="Richardson P."/>
            <person name="Lucas S."/>
            <person name="Kohara Y."/>
            <person name="Levine M."/>
            <person name="Satoh N."/>
            <person name="Rokhsar D.S."/>
        </authorList>
    </citation>
    <scope>NUCLEOTIDE SEQUENCE [LARGE SCALE GENOMIC DNA]</scope>
</reference>
<dbReference type="InParanoid" id="H2XK42"/>
<dbReference type="HOGENOM" id="CLU_3384592_0_0_1"/>
<organism evidence="1 2">
    <name type="scientific">Ciona intestinalis</name>
    <name type="common">Transparent sea squirt</name>
    <name type="synonym">Ascidia intestinalis</name>
    <dbReference type="NCBI Taxonomy" id="7719"/>
    <lineage>
        <taxon>Eukaryota</taxon>
        <taxon>Metazoa</taxon>
        <taxon>Chordata</taxon>
        <taxon>Tunicata</taxon>
        <taxon>Ascidiacea</taxon>
        <taxon>Phlebobranchia</taxon>
        <taxon>Cionidae</taxon>
        <taxon>Ciona</taxon>
    </lineage>
</organism>
<dbReference type="Ensembl" id="ENSCINT00000031279.1">
    <property type="protein sequence ID" value="ENSCINP00000030024.1"/>
    <property type="gene ID" value="ENSCING00000022365.1"/>
</dbReference>
<sequence length="33" mass="3616">MELTDGTLYLSQTASLRRRSLISHANIPGSLTL</sequence>
<proteinExistence type="predicted"/>
<reference evidence="1" key="4">
    <citation type="submission" date="2025-09" db="UniProtKB">
        <authorList>
            <consortium name="Ensembl"/>
        </authorList>
    </citation>
    <scope>IDENTIFICATION</scope>
</reference>
<name>H2XK42_CIOIN</name>
<dbReference type="EMBL" id="EAAA01000840">
    <property type="status" value="NOT_ANNOTATED_CDS"/>
    <property type="molecule type" value="Genomic_DNA"/>
</dbReference>
<protein>
    <submittedName>
        <fullName evidence="1">Uncharacterized protein</fullName>
    </submittedName>
</protein>
<reference evidence="1" key="3">
    <citation type="submission" date="2025-08" db="UniProtKB">
        <authorList>
            <consortium name="Ensembl"/>
        </authorList>
    </citation>
    <scope>IDENTIFICATION</scope>
</reference>
<evidence type="ECO:0000313" key="1">
    <source>
        <dbReference type="Ensembl" id="ENSCINP00000030024.1"/>
    </source>
</evidence>
<accession>H2XK42</accession>
<dbReference type="AlphaFoldDB" id="H2XK42"/>
<keyword evidence="2" id="KW-1185">Reference proteome</keyword>
<reference evidence="1" key="2">
    <citation type="journal article" date="2008" name="Genome Biol.">
        <title>Improved genome assembly and evidence-based global gene model set for the chordate Ciona intestinalis: new insight into intron and operon populations.</title>
        <authorList>
            <person name="Satou Y."/>
            <person name="Mineta K."/>
            <person name="Ogasawara M."/>
            <person name="Sasakura Y."/>
            <person name="Shoguchi E."/>
            <person name="Ueno K."/>
            <person name="Yamada L."/>
            <person name="Matsumoto J."/>
            <person name="Wasserscheid J."/>
            <person name="Dewar K."/>
            <person name="Wiley G.B."/>
            <person name="Macmil S.L."/>
            <person name="Roe B.A."/>
            <person name="Zeller R.W."/>
            <person name="Hastings K.E."/>
            <person name="Lemaire P."/>
            <person name="Lindquist E."/>
            <person name="Endo T."/>
            <person name="Hotta K."/>
            <person name="Inaba K."/>
        </authorList>
    </citation>
    <scope>NUCLEOTIDE SEQUENCE [LARGE SCALE GENOMIC DNA]</scope>
    <source>
        <strain evidence="1">wild type</strain>
    </source>
</reference>
<dbReference type="Proteomes" id="UP000008144">
    <property type="component" value="Chromosome 11"/>
</dbReference>